<reference evidence="2 3" key="1">
    <citation type="submission" date="2020-03" db="EMBL/GenBank/DDBJ databases">
        <title>Sequencing the genomes of 1000 actinobacteria strains.</title>
        <authorList>
            <person name="Klenk H.-P."/>
        </authorList>
    </citation>
    <scope>NUCLEOTIDE SEQUENCE [LARGE SCALE GENOMIC DNA]</scope>
    <source>
        <strain evidence="2 3">DSM 44556</strain>
    </source>
</reference>
<feature type="compositionally biased region" description="Basic residues" evidence="1">
    <location>
        <begin position="642"/>
        <end position="663"/>
    </location>
</feature>
<dbReference type="AlphaFoldDB" id="A0A7X5TV54"/>
<feature type="region of interest" description="Disordered" evidence="1">
    <location>
        <begin position="498"/>
        <end position="545"/>
    </location>
</feature>
<name>A0A7X5TV54_9MYCO</name>
<dbReference type="RefSeq" id="WP_167154633.1">
    <property type="nucleotide sequence ID" value="NZ_JAANOW010000001.1"/>
</dbReference>
<feature type="region of interest" description="Disordered" evidence="1">
    <location>
        <begin position="558"/>
        <end position="663"/>
    </location>
</feature>
<feature type="compositionally biased region" description="Basic and acidic residues" evidence="1">
    <location>
        <begin position="511"/>
        <end position="524"/>
    </location>
</feature>
<protein>
    <submittedName>
        <fullName evidence="2">Uncharacterized protein</fullName>
    </submittedName>
</protein>
<gene>
    <name evidence="2" type="ORF">FHU31_000139</name>
</gene>
<comment type="caution">
    <text evidence="2">The sequence shown here is derived from an EMBL/GenBank/DDBJ whole genome shotgun (WGS) entry which is preliminary data.</text>
</comment>
<evidence type="ECO:0000256" key="1">
    <source>
        <dbReference type="SAM" id="MobiDB-lite"/>
    </source>
</evidence>
<sequence>MGDFLPGDRPWWSVGRWGQVAFALVVTVALTAGGVHWLTAAVSPTESGTAEKPSPADAQTIASAASSAFTGTAMASDDALSAAARSANIPTDPVAGWDLPTTDGRRVQLVLPAGLGAGETTADGQVVYPDRGAGFSVIAENKGAGGRTITRIPKPAANATTASGVATADGQALPTVPMFLRTPADTVMLAHTDGTITVNQATPAATTIATIAAPQARDSHGTLVPSAFVTQQIRPGLYLLAQVIHPDAATVWPVYVDPCISACDAFTHASTSGANGAALQAAGSALVTGIKNNPVESAEIIGGGALVVTGVGSGLGAGLVLSGTTGLVQKAAAADPTNQLLGATGDFLEVTNYISPARSIQKGLTAAVERGAQKFGDDLAEGALRDATVVKPVTPTPSPQLANDIAGAVTPTPGVGTPAAANAPPHELPNPPLRTNLPDAGRTASTPKDYVPETLDPGCKLDCGYTTKAPAGVYDEVEMPGHTQHKFETIPGQLTHEFPKNIPTNRRLNTRKIEPQTGKVRDESPPASVQESRNGRSSVRHLDEIESAKERKLLQALTQRHGLKGGDPQEFAYRGTDGKTRCGPCAQERYNDQQRRLSSPSDQRVDQQTHAQDTANLHRNNALNTARQGSNQNGADRDSGTRGKKKTNDKKKKKKSKINHKKP</sequence>
<dbReference type="Proteomes" id="UP000547444">
    <property type="component" value="Unassembled WGS sequence"/>
</dbReference>
<evidence type="ECO:0000313" key="2">
    <source>
        <dbReference type="EMBL" id="NIH93183.1"/>
    </source>
</evidence>
<dbReference type="EMBL" id="JAANOW010000001">
    <property type="protein sequence ID" value="NIH93183.1"/>
    <property type="molecule type" value="Genomic_DNA"/>
</dbReference>
<feature type="region of interest" description="Disordered" evidence="1">
    <location>
        <begin position="392"/>
        <end position="453"/>
    </location>
</feature>
<organism evidence="2 3">
    <name type="scientific">Mycolicibacterium fluoranthenivorans</name>
    <dbReference type="NCBI Taxonomy" id="258505"/>
    <lineage>
        <taxon>Bacteria</taxon>
        <taxon>Bacillati</taxon>
        <taxon>Actinomycetota</taxon>
        <taxon>Actinomycetes</taxon>
        <taxon>Mycobacteriales</taxon>
        <taxon>Mycobacteriaceae</taxon>
        <taxon>Mycolicibacterium</taxon>
    </lineage>
</organism>
<keyword evidence="3" id="KW-1185">Reference proteome</keyword>
<proteinExistence type="predicted"/>
<accession>A0A7X5TV54</accession>
<evidence type="ECO:0000313" key="3">
    <source>
        <dbReference type="Proteomes" id="UP000547444"/>
    </source>
</evidence>
<feature type="compositionally biased region" description="Polar residues" evidence="1">
    <location>
        <begin position="596"/>
        <end position="634"/>
    </location>
</feature>
<feature type="compositionally biased region" description="Polar residues" evidence="1">
    <location>
        <begin position="527"/>
        <end position="537"/>
    </location>
</feature>